<dbReference type="EMBL" id="JBBUTF010000015">
    <property type="protein sequence ID" value="MEK8027611.1"/>
    <property type="molecule type" value="Genomic_DNA"/>
</dbReference>
<accession>A0ABU9BCF1</accession>
<dbReference type="Pfam" id="PF12833">
    <property type="entry name" value="HTH_18"/>
    <property type="match status" value="1"/>
</dbReference>
<evidence type="ECO:0000313" key="6">
    <source>
        <dbReference type="EMBL" id="MEK8027611.1"/>
    </source>
</evidence>
<dbReference type="InterPro" id="IPR050204">
    <property type="entry name" value="AraC_XylS_family_regulators"/>
</dbReference>
<dbReference type="Gene3D" id="1.10.10.60">
    <property type="entry name" value="Homeodomain-like"/>
    <property type="match status" value="1"/>
</dbReference>
<feature type="compositionally biased region" description="Polar residues" evidence="4">
    <location>
        <begin position="326"/>
        <end position="335"/>
    </location>
</feature>
<feature type="domain" description="HTH araC/xylS-type" evidence="5">
    <location>
        <begin position="234"/>
        <end position="336"/>
    </location>
</feature>
<evidence type="ECO:0000256" key="4">
    <source>
        <dbReference type="SAM" id="MobiDB-lite"/>
    </source>
</evidence>
<evidence type="ECO:0000313" key="7">
    <source>
        <dbReference type="Proteomes" id="UP001368500"/>
    </source>
</evidence>
<dbReference type="PROSITE" id="PS00041">
    <property type="entry name" value="HTH_ARAC_FAMILY_1"/>
    <property type="match status" value="1"/>
</dbReference>
<feature type="region of interest" description="Disordered" evidence="4">
    <location>
        <begin position="324"/>
        <end position="364"/>
    </location>
</feature>
<evidence type="ECO:0000256" key="3">
    <source>
        <dbReference type="ARBA" id="ARBA00023163"/>
    </source>
</evidence>
<dbReference type="SUPFAM" id="SSF46689">
    <property type="entry name" value="Homeodomain-like"/>
    <property type="match status" value="2"/>
</dbReference>
<dbReference type="InterPro" id="IPR009057">
    <property type="entry name" value="Homeodomain-like_sf"/>
</dbReference>
<keyword evidence="3" id="KW-0804">Transcription</keyword>
<feature type="compositionally biased region" description="Low complexity" evidence="4">
    <location>
        <begin position="340"/>
        <end position="364"/>
    </location>
</feature>
<organism evidence="6 7">
    <name type="scientific">Pseudaquabacterium rugosum</name>
    <dbReference type="NCBI Taxonomy" id="2984194"/>
    <lineage>
        <taxon>Bacteria</taxon>
        <taxon>Pseudomonadati</taxon>
        <taxon>Pseudomonadota</taxon>
        <taxon>Betaproteobacteria</taxon>
        <taxon>Burkholderiales</taxon>
        <taxon>Sphaerotilaceae</taxon>
        <taxon>Pseudaquabacterium</taxon>
    </lineage>
</organism>
<dbReference type="PANTHER" id="PTHR46796:SF12">
    <property type="entry name" value="HTH-TYPE DNA-BINDING TRANSCRIPTIONAL ACTIVATOR EUTR"/>
    <property type="match status" value="1"/>
</dbReference>
<protein>
    <submittedName>
        <fullName evidence="6">Helix-turn-helix domain-containing protein</fullName>
    </submittedName>
</protein>
<reference evidence="6 7" key="1">
    <citation type="submission" date="2024-04" db="EMBL/GenBank/DDBJ databases">
        <title>Novel species of the genus Ideonella isolated from streams.</title>
        <authorList>
            <person name="Lu H."/>
        </authorList>
    </citation>
    <scope>NUCLEOTIDE SEQUENCE [LARGE SCALE GENOMIC DNA]</scope>
    <source>
        <strain evidence="6 7">BYS139W</strain>
    </source>
</reference>
<dbReference type="InterPro" id="IPR018060">
    <property type="entry name" value="HTH_AraC"/>
</dbReference>
<comment type="caution">
    <text evidence="6">The sequence shown here is derived from an EMBL/GenBank/DDBJ whole genome shotgun (WGS) entry which is preliminary data.</text>
</comment>
<evidence type="ECO:0000256" key="2">
    <source>
        <dbReference type="ARBA" id="ARBA00023125"/>
    </source>
</evidence>
<dbReference type="InterPro" id="IPR018062">
    <property type="entry name" value="HTH_AraC-typ_CS"/>
</dbReference>
<keyword evidence="7" id="KW-1185">Reference proteome</keyword>
<proteinExistence type="predicted"/>
<keyword evidence="2" id="KW-0238">DNA-binding</keyword>
<gene>
    <name evidence="6" type="ORF">AACH11_16730</name>
</gene>
<dbReference type="PANTHER" id="PTHR46796">
    <property type="entry name" value="HTH-TYPE TRANSCRIPTIONAL ACTIVATOR RHAS-RELATED"/>
    <property type="match status" value="1"/>
</dbReference>
<name>A0ABU9BCF1_9BURK</name>
<dbReference type="SMART" id="SM00342">
    <property type="entry name" value="HTH_ARAC"/>
    <property type="match status" value="1"/>
</dbReference>
<dbReference type="Proteomes" id="UP001368500">
    <property type="component" value="Unassembled WGS sequence"/>
</dbReference>
<evidence type="ECO:0000259" key="5">
    <source>
        <dbReference type="PROSITE" id="PS01124"/>
    </source>
</evidence>
<dbReference type="PROSITE" id="PS01124">
    <property type="entry name" value="HTH_ARAC_FAMILY_2"/>
    <property type="match status" value="1"/>
</dbReference>
<evidence type="ECO:0000256" key="1">
    <source>
        <dbReference type="ARBA" id="ARBA00023015"/>
    </source>
</evidence>
<sequence>MPVAPPGCGTRTVAWRCAQHRADTLEDHLERLGDWQLDYQQLGRGRFHGRLTELRVPGLQVFAEHTSHALRQRGLLGADSLGLALRPRAATAAPASLSQNGCPVRADELLAVHDGEVDLRTPDDCLLLGVVAETAALDRHLARHGLDRQDLPALRPGTVAPVSVPPATREHLQRVLWQALTGLQPMADADADTAPGPVGAPQAEAVFDALCDALLGLSVPQELPRGRARQDLVDRATACMLAQMHEDQGPQLGAIAARLGASPRTLAYAFDQVLGLSPMQYLRTLRLNLARRALVRRRADESIYDIATRHGFWHFGRFSGDYRRQFGQSPSQTPQRDARTAPLRAASSPARRPSTSAGAPAAPA</sequence>
<keyword evidence="1" id="KW-0805">Transcription regulation</keyword>
<dbReference type="RefSeq" id="WP_341375392.1">
    <property type="nucleotide sequence ID" value="NZ_JBBUTF010000015.1"/>
</dbReference>